<keyword evidence="2" id="KW-1185">Reference proteome</keyword>
<gene>
    <name evidence="1" type="ORF">ACFQRF_26830</name>
</gene>
<dbReference type="Proteomes" id="UP001596540">
    <property type="component" value="Unassembled WGS sequence"/>
</dbReference>
<dbReference type="RefSeq" id="WP_379874162.1">
    <property type="nucleotide sequence ID" value="NZ_JBHTBH010000020.1"/>
</dbReference>
<organism evidence="1 2">
    <name type="scientific">Marinactinospora rubrisoli</name>
    <dbReference type="NCBI Taxonomy" id="2715399"/>
    <lineage>
        <taxon>Bacteria</taxon>
        <taxon>Bacillati</taxon>
        <taxon>Actinomycetota</taxon>
        <taxon>Actinomycetes</taxon>
        <taxon>Streptosporangiales</taxon>
        <taxon>Nocardiopsidaceae</taxon>
        <taxon>Marinactinospora</taxon>
    </lineage>
</organism>
<reference evidence="2" key="1">
    <citation type="journal article" date="2019" name="Int. J. Syst. Evol. Microbiol.">
        <title>The Global Catalogue of Microorganisms (GCM) 10K type strain sequencing project: providing services to taxonomists for standard genome sequencing and annotation.</title>
        <authorList>
            <consortium name="The Broad Institute Genomics Platform"/>
            <consortium name="The Broad Institute Genome Sequencing Center for Infectious Disease"/>
            <person name="Wu L."/>
            <person name="Ma J."/>
        </authorList>
    </citation>
    <scope>NUCLEOTIDE SEQUENCE [LARGE SCALE GENOMIC DNA]</scope>
    <source>
        <strain evidence="2">CGMCC 4.7382</strain>
    </source>
</reference>
<accession>A0ABW2KN90</accession>
<sequence>MGAWRAQPAAWPLGVPPAADPGFPSRARHWLAEHAVPWWLAAALPEDVPPRAAGRLGRRMLAARHAGLAHAQQRLEAELRLDGLSPAEAREAAAAAAAHRRRLATRLTELDTLGRHLPSR</sequence>
<dbReference type="EMBL" id="JBHTBH010000020">
    <property type="protein sequence ID" value="MFC7331362.1"/>
    <property type="molecule type" value="Genomic_DNA"/>
</dbReference>
<proteinExistence type="predicted"/>
<protein>
    <submittedName>
        <fullName evidence="1">Uncharacterized protein</fullName>
    </submittedName>
</protein>
<name>A0ABW2KN90_9ACTN</name>
<comment type="caution">
    <text evidence="1">The sequence shown here is derived from an EMBL/GenBank/DDBJ whole genome shotgun (WGS) entry which is preliminary data.</text>
</comment>
<evidence type="ECO:0000313" key="2">
    <source>
        <dbReference type="Proteomes" id="UP001596540"/>
    </source>
</evidence>
<evidence type="ECO:0000313" key="1">
    <source>
        <dbReference type="EMBL" id="MFC7331362.1"/>
    </source>
</evidence>